<gene>
    <name evidence="3" type="primary">Myb</name>
    <name evidence="5" type="synonym">LOC101237947</name>
</gene>
<name>A0A5P9Q502_HYDVU</name>
<evidence type="ECO:0000313" key="3">
    <source>
        <dbReference type="EMBL" id="QFU95890.1"/>
    </source>
</evidence>
<dbReference type="EMBL" id="MK648243">
    <property type="protein sequence ID" value="QFU95890.1"/>
    <property type="molecule type" value="mRNA"/>
</dbReference>
<protein>
    <submittedName>
        <fullName evidence="3">Myb</fullName>
    </submittedName>
    <submittedName>
        <fullName evidence="5">Uncharacterized protein LOC101237947</fullName>
    </submittedName>
</protein>
<dbReference type="SMR" id="A0A5P9Q502"/>
<evidence type="ECO:0000259" key="2">
    <source>
        <dbReference type="Pfam" id="PF13837"/>
    </source>
</evidence>
<evidence type="ECO:0000313" key="4">
    <source>
        <dbReference type="Proteomes" id="UP001652625"/>
    </source>
</evidence>
<sequence>MQIAAMSAAESNSVKTEDNFSKEEHIDVVSTVSGINSKHHFSSDYIAKSISRHNETFLSSAYIPTLMSLATSESTIGYPSPDYRNYSYRNGSPPYIDKAPTLSQKDDSTQNSDQPSPSTTPLEDKHVWSKAEVELLLDLYEKNQDQLKDPRVRKTRVWEDIATAIRESLDSDVNGCQCNQKFRNLKADFQKVQEHNGRPGNFKRICKYYDRLVNLLNYSPYAQQKTFSNSINVNGETPHNTPHYFENENIPPLPSLKRKFNDIYLNGHTNNLLSNSHIENFQSKKPRSQCQCECGEEIASLRESIERTNRYILARAAHEDDRVRRLEDVHREKLIAMSRFADIFKDYIHKIV</sequence>
<dbReference type="Proteomes" id="UP001652625">
    <property type="component" value="Chromosome 11"/>
</dbReference>
<evidence type="ECO:0000256" key="1">
    <source>
        <dbReference type="SAM" id="MobiDB-lite"/>
    </source>
</evidence>
<dbReference type="InterPro" id="IPR044822">
    <property type="entry name" value="Myb_DNA-bind_4"/>
</dbReference>
<dbReference type="PANTHER" id="PTHR47595">
    <property type="entry name" value="HEAT SHOCK 70 KDA PROTEIN 14"/>
    <property type="match status" value="1"/>
</dbReference>
<dbReference type="RefSeq" id="XP_065666557.1">
    <property type="nucleotide sequence ID" value="XM_065810485.1"/>
</dbReference>
<dbReference type="Gene3D" id="1.10.10.60">
    <property type="entry name" value="Homeodomain-like"/>
    <property type="match status" value="1"/>
</dbReference>
<feature type="domain" description="Myb/SANT-like DNA-binding" evidence="2">
    <location>
        <begin position="126"/>
        <end position="213"/>
    </location>
</feature>
<dbReference type="OrthoDB" id="676304at2759"/>
<keyword evidence="4" id="KW-1185">Reference proteome</keyword>
<dbReference type="PANTHER" id="PTHR47595:SF1">
    <property type="entry name" value="MYB_SANT-LIKE DNA-BINDING DOMAIN-CONTAINING PROTEIN"/>
    <property type="match status" value="1"/>
</dbReference>
<feature type="region of interest" description="Disordered" evidence="1">
    <location>
        <begin position="87"/>
        <end position="124"/>
    </location>
</feature>
<accession>A0A5P9Q502</accession>
<dbReference type="AlphaFoldDB" id="A0A5P9Q502"/>
<feature type="compositionally biased region" description="Polar residues" evidence="1">
    <location>
        <begin position="109"/>
        <end position="121"/>
    </location>
</feature>
<reference evidence="3" key="1">
    <citation type="submission" date="2019-03" db="EMBL/GenBank/DDBJ databases">
        <title>Stem cell differentiation trajectories in Hydra resolved at single-cell resolution.</title>
        <authorList>
            <person name="Siebert S."/>
            <person name="Farrell J.A."/>
            <person name="Cazet J.F."/>
            <person name="Abeykoon Y.L."/>
            <person name="Primack A.S."/>
            <person name="Schnitzler C.E."/>
            <person name="Juliano C.E."/>
        </authorList>
    </citation>
    <scope>NUCLEOTIDE SEQUENCE</scope>
    <source>
        <strain evidence="3">AEP</strain>
        <tissue evidence="3">Whole organism</tissue>
    </source>
</reference>
<reference evidence="5" key="2">
    <citation type="submission" date="2025-05" db="UniProtKB">
        <authorList>
            <consortium name="RefSeq"/>
        </authorList>
    </citation>
    <scope>IDENTIFICATION</scope>
</reference>
<dbReference type="Pfam" id="PF13837">
    <property type="entry name" value="Myb_DNA-bind_4"/>
    <property type="match status" value="1"/>
</dbReference>
<organism evidence="3">
    <name type="scientific">Hydra vulgaris</name>
    <name type="common">Hydra</name>
    <name type="synonym">Hydra attenuata</name>
    <dbReference type="NCBI Taxonomy" id="6087"/>
    <lineage>
        <taxon>Eukaryota</taxon>
        <taxon>Metazoa</taxon>
        <taxon>Cnidaria</taxon>
        <taxon>Hydrozoa</taxon>
        <taxon>Hydroidolina</taxon>
        <taxon>Anthoathecata</taxon>
        <taxon>Aplanulata</taxon>
        <taxon>Hydridae</taxon>
        <taxon>Hydra</taxon>
    </lineage>
</organism>
<proteinExistence type="evidence at transcript level"/>
<evidence type="ECO:0000313" key="5">
    <source>
        <dbReference type="RefSeq" id="XP_065666557.1"/>
    </source>
</evidence>